<dbReference type="SUPFAM" id="SSF143865">
    <property type="entry name" value="CorA soluble domain-like"/>
    <property type="match status" value="1"/>
</dbReference>
<dbReference type="Pfam" id="PF01544">
    <property type="entry name" value="CorA"/>
    <property type="match status" value="1"/>
</dbReference>
<feature type="transmembrane region" description="Helical" evidence="5">
    <location>
        <begin position="502"/>
        <end position="528"/>
    </location>
</feature>
<evidence type="ECO:0000256" key="4">
    <source>
        <dbReference type="SAM" id="MobiDB-lite"/>
    </source>
</evidence>
<dbReference type="InterPro" id="IPR045861">
    <property type="entry name" value="CorA_cytoplasmic_dom"/>
</dbReference>
<dbReference type="Proteomes" id="UP000472727">
    <property type="component" value="Unassembled WGS sequence"/>
</dbReference>
<dbReference type="GO" id="GO:0050897">
    <property type="term" value="F:cobalt ion binding"/>
    <property type="evidence" value="ECO:0007669"/>
    <property type="project" value="TreeGrafter"/>
</dbReference>
<evidence type="ECO:0008006" key="10">
    <source>
        <dbReference type="Google" id="ProtNLM"/>
    </source>
</evidence>
<name>A0A6G1M145_ORBOL</name>
<comment type="subcellular location">
    <subcellularLocation>
        <location evidence="1">Cell membrane</location>
        <topology evidence="1">Multi-pass membrane protein</topology>
    </subcellularLocation>
</comment>
<gene>
    <name evidence="7" type="ORF">TWF106_008095</name>
    <name evidence="6" type="ORF">TWF191_011409</name>
</gene>
<dbReference type="Proteomes" id="UP000483672">
    <property type="component" value="Unassembled WGS sequence"/>
</dbReference>
<dbReference type="PANTHER" id="PTHR46494">
    <property type="entry name" value="CORA FAMILY METAL ION TRANSPORTER (EUROFUNG)"/>
    <property type="match status" value="1"/>
</dbReference>
<feature type="compositionally biased region" description="Polar residues" evidence="4">
    <location>
        <begin position="228"/>
        <end position="252"/>
    </location>
</feature>
<keyword evidence="5" id="KW-0812">Transmembrane</keyword>
<evidence type="ECO:0000313" key="7">
    <source>
        <dbReference type="EMBL" id="KAF3217046.1"/>
    </source>
</evidence>
<organism evidence="7 8">
    <name type="scientific">Orbilia oligospora</name>
    <name type="common">Nematode-trapping fungus</name>
    <name type="synonym">Arthrobotrys oligospora</name>
    <dbReference type="NCBI Taxonomy" id="2813651"/>
    <lineage>
        <taxon>Eukaryota</taxon>
        <taxon>Fungi</taxon>
        <taxon>Dikarya</taxon>
        <taxon>Ascomycota</taxon>
        <taxon>Pezizomycotina</taxon>
        <taxon>Orbiliomycetes</taxon>
        <taxon>Orbiliales</taxon>
        <taxon>Orbiliaceae</taxon>
        <taxon>Orbilia</taxon>
    </lineage>
</organism>
<keyword evidence="2" id="KW-0813">Transport</keyword>
<feature type="transmembrane region" description="Helical" evidence="5">
    <location>
        <begin position="540"/>
        <end position="561"/>
    </location>
</feature>
<evidence type="ECO:0000313" key="6">
    <source>
        <dbReference type="EMBL" id="KAF3209640.1"/>
    </source>
</evidence>
<comment type="caution">
    <text evidence="7">The sequence shown here is derived from an EMBL/GenBank/DDBJ whole genome shotgun (WGS) entry which is preliminary data.</text>
</comment>
<keyword evidence="5" id="KW-0472">Membrane</keyword>
<protein>
    <recommendedName>
        <fullName evidence="10">CorA metal ion transporter</fullName>
    </recommendedName>
</protein>
<dbReference type="PANTHER" id="PTHR46494:SF1">
    <property type="entry name" value="CORA FAMILY METAL ION TRANSPORTER (EUROFUNG)"/>
    <property type="match status" value="1"/>
</dbReference>
<dbReference type="GO" id="GO:0005886">
    <property type="term" value="C:plasma membrane"/>
    <property type="evidence" value="ECO:0007669"/>
    <property type="project" value="UniProtKB-SubCell"/>
</dbReference>
<keyword evidence="3" id="KW-1003">Cell membrane</keyword>
<dbReference type="EMBL" id="WIWS01000047">
    <property type="protein sequence ID" value="KAF3217046.1"/>
    <property type="molecule type" value="Genomic_DNA"/>
</dbReference>
<dbReference type="GO" id="GO:0015087">
    <property type="term" value="F:cobalt ion transmembrane transporter activity"/>
    <property type="evidence" value="ECO:0007669"/>
    <property type="project" value="TreeGrafter"/>
</dbReference>
<dbReference type="GO" id="GO:0015095">
    <property type="term" value="F:magnesium ion transmembrane transporter activity"/>
    <property type="evidence" value="ECO:0007669"/>
    <property type="project" value="TreeGrafter"/>
</dbReference>
<evidence type="ECO:0000313" key="9">
    <source>
        <dbReference type="Proteomes" id="UP000483672"/>
    </source>
</evidence>
<evidence type="ECO:0000313" key="8">
    <source>
        <dbReference type="Proteomes" id="UP000472727"/>
    </source>
</evidence>
<keyword evidence="5" id="KW-1133">Transmembrane helix</keyword>
<dbReference type="AlphaFoldDB" id="A0A6G1M145"/>
<evidence type="ECO:0000256" key="3">
    <source>
        <dbReference type="ARBA" id="ARBA00022475"/>
    </source>
</evidence>
<dbReference type="EMBL" id="WIPF01000099">
    <property type="protein sequence ID" value="KAF3209640.1"/>
    <property type="molecule type" value="Genomic_DNA"/>
</dbReference>
<reference evidence="8 9" key="1">
    <citation type="submission" date="2019-06" db="EMBL/GenBank/DDBJ databases">
        <authorList>
            <person name="Palmer J.M."/>
        </authorList>
    </citation>
    <scope>NUCLEOTIDE SEQUENCE [LARGE SCALE GENOMIC DNA]</scope>
    <source>
        <strain evidence="7 8">TWF106</strain>
        <strain evidence="6 9">TWF191</strain>
    </source>
</reference>
<feature type="region of interest" description="Disordered" evidence="4">
    <location>
        <begin position="191"/>
        <end position="252"/>
    </location>
</feature>
<proteinExistence type="predicted"/>
<dbReference type="GO" id="GO:0000287">
    <property type="term" value="F:magnesium ion binding"/>
    <property type="evidence" value="ECO:0007669"/>
    <property type="project" value="TreeGrafter"/>
</dbReference>
<accession>A0A6G1M145</accession>
<dbReference type="InterPro" id="IPR002523">
    <property type="entry name" value="MgTranspt_CorA/ZnTranspt_ZntB"/>
</dbReference>
<evidence type="ECO:0000256" key="5">
    <source>
        <dbReference type="SAM" id="Phobius"/>
    </source>
</evidence>
<sequence length="582" mass="67464">MKFETNEKYYQSFDLDFRCLDKEEVLKQADGRLSDFQCRNMVVDFGPDNAYIGWDFDERQVGAVKESWKNIEQCSSAPKARWIAIFDAYEQRVLVNALLAKYGISARTRASMTSPRGKGNLEIVRKMWHWSSFEYDERFLILGINSLHNLAPSEDDDRRSRSLKLEEEVFKKSLPWYNRIFRISPRRIPNHSDELPLTTAPQSINLDARQSSVPRLPITDSKRHRVSQYAQNKFNRQSESNNSTQNSRANKSYSLDQADDIFDNAADFDEDHYHPRMLRLWIWLIKLDDNTVITLHEPFPPFRSDVATYDKVANTTAKVRRNIRMVLKCLSAAGVPKNIDGSDAYNPELAMETGALIVRQMPEQSCDLLFYYLFDDWYSTWGLTVDRAHPYTKKLSQMKNENPQLYHIDELHDIVRRLATLKRVYQSYELVLNRLLEENKHLPSAPEKKFSPLALTRFARLKHRITYLAIGEITECEKEAEGLISLTFNRLNFREVQAVEKLSLLSITLVKFTIVFLPLSLIMAYFSMDVEGITGRYTAVHFWGAAGVAVFLTSAFLLCVGKLNKIMLGTKKARRNMKRAID</sequence>
<evidence type="ECO:0000256" key="1">
    <source>
        <dbReference type="ARBA" id="ARBA00004651"/>
    </source>
</evidence>
<evidence type="ECO:0000256" key="2">
    <source>
        <dbReference type="ARBA" id="ARBA00022448"/>
    </source>
</evidence>
<feature type="compositionally biased region" description="Polar residues" evidence="4">
    <location>
        <begin position="199"/>
        <end position="213"/>
    </location>
</feature>